<evidence type="ECO:0000313" key="3">
    <source>
        <dbReference type="Proteomes" id="UP001266305"/>
    </source>
</evidence>
<feature type="region of interest" description="Disordered" evidence="1">
    <location>
        <begin position="155"/>
        <end position="188"/>
    </location>
</feature>
<evidence type="ECO:0000313" key="2">
    <source>
        <dbReference type="EMBL" id="KAK2106167.1"/>
    </source>
</evidence>
<dbReference type="EMBL" id="JASSZA010000007">
    <property type="protein sequence ID" value="KAK2106167.1"/>
    <property type="molecule type" value="Genomic_DNA"/>
</dbReference>
<protein>
    <submittedName>
        <fullName evidence="2">Uncharacterized protein</fullName>
    </submittedName>
</protein>
<reference evidence="2 3" key="1">
    <citation type="submission" date="2023-05" db="EMBL/GenBank/DDBJ databases">
        <title>B98-5 Cell Line De Novo Hybrid Assembly: An Optical Mapping Approach.</title>
        <authorList>
            <person name="Kananen K."/>
            <person name="Auerbach J.A."/>
            <person name="Kautto E."/>
            <person name="Blachly J.S."/>
        </authorList>
    </citation>
    <scope>NUCLEOTIDE SEQUENCE [LARGE SCALE GENOMIC DNA]</scope>
    <source>
        <strain evidence="2">B95-8</strain>
        <tissue evidence="2">Cell line</tissue>
    </source>
</reference>
<dbReference type="Proteomes" id="UP001266305">
    <property type="component" value="Unassembled WGS sequence"/>
</dbReference>
<accession>A0ABQ9VAC7</accession>
<feature type="region of interest" description="Disordered" evidence="1">
    <location>
        <begin position="87"/>
        <end position="133"/>
    </location>
</feature>
<name>A0ABQ9VAC7_SAGOE</name>
<evidence type="ECO:0000256" key="1">
    <source>
        <dbReference type="SAM" id="MobiDB-lite"/>
    </source>
</evidence>
<gene>
    <name evidence="2" type="ORF">P7K49_015681</name>
</gene>
<feature type="region of interest" description="Disordered" evidence="1">
    <location>
        <begin position="14"/>
        <end position="43"/>
    </location>
</feature>
<comment type="caution">
    <text evidence="2">The sequence shown here is derived from an EMBL/GenBank/DDBJ whole genome shotgun (WGS) entry which is preliminary data.</text>
</comment>
<proteinExistence type="predicted"/>
<keyword evidence="3" id="KW-1185">Reference proteome</keyword>
<organism evidence="2 3">
    <name type="scientific">Saguinus oedipus</name>
    <name type="common">Cotton-top tamarin</name>
    <name type="synonym">Oedipomidas oedipus</name>
    <dbReference type="NCBI Taxonomy" id="9490"/>
    <lineage>
        <taxon>Eukaryota</taxon>
        <taxon>Metazoa</taxon>
        <taxon>Chordata</taxon>
        <taxon>Craniata</taxon>
        <taxon>Vertebrata</taxon>
        <taxon>Euteleostomi</taxon>
        <taxon>Mammalia</taxon>
        <taxon>Eutheria</taxon>
        <taxon>Euarchontoglires</taxon>
        <taxon>Primates</taxon>
        <taxon>Haplorrhini</taxon>
        <taxon>Platyrrhini</taxon>
        <taxon>Cebidae</taxon>
        <taxon>Callitrichinae</taxon>
        <taxon>Saguinus</taxon>
    </lineage>
</organism>
<sequence>MDGDMEMRMLMAQVPHSQLYTEVSPDRKQDTGPGGSSQAGRGHLRKVESFCQLQHLRKITQNGAKARAPYPLSPAPSEARRCFQGWGRAGAGTRGTSRTRPLRGPGDSVVPCGVTPPTSALTGRARRNRRHSAQDFCPPVVPVMAVTRVTRFLGGVEGRGRGGPSALKGPATRAREAVPLESAPGAGT</sequence>